<dbReference type="EMBL" id="JAWDJX010000001">
    <property type="protein sequence ID" value="KAK3058438.1"/>
    <property type="molecule type" value="Genomic_DNA"/>
</dbReference>
<sequence>MSFTQINFIDNGEALLPYNLSIFPHVMLFQGLNDVRHYHGTLTLSALVSYVDRFLELPVISKISEDSLPDFKWKADAVVVGYIAARDEESKEQFRSLAKAMHPEFVFGTSHSFELARSEGIDPPGVAVYRVNDAEMATIVLSNNTDQMTTALRKAGRPLIIDLAFNTHSDFLDMEIPFGYVFADTKEQRSQIRKEIEPLARQHRQYFQFAIADPVDLENIVDDLHLNVTHFPAFAIREPVANLRYPMDETSNAVFIETVETFVQDFLNDKLQPTIKSEPLPREDPKKALVKIVGLSYQDIVMDDTKDVLVVYCITPCGPCEVLQPTVEALAQLYASDPQLRDQVTVGKVMYDANDTPERGIRAFPTIKLFPAASKGSPVIFEEARTLDDLANFIRDEGTYHAGFRSLAEAEGQAQKSRTLREVCRAEDGACAAIQDQFTGKTHASDHLEL</sequence>
<comment type="function">
    <text evidence="2">Participates in the folding of proteins containing disulfide bonds, may be involved in glycosylation, prolyl hydroxylation and triglyceride transfer.</text>
</comment>
<gene>
    <name evidence="11" type="primary">PDIA4</name>
    <name evidence="11" type="ORF">LTR09_000002</name>
</gene>
<dbReference type="PANTHER" id="PTHR18929:SF132">
    <property type="entry name" value="PROTEIN DISULFIDE-ISOMERASE A3"/>
    <property type="match status" value="1"/>
</dbReference>
<evidence type="ECO:0000256" key="7">
    <source>
        <dbReference type="ARBA" id="ARBA00023235"/>
    </source>
</evidence>
<dbReference type="InterPro" id="IPR013766">
    <property type="entry name" value="Thioredoxin_domain"/>
</dbReference>
<keyword evidence="8" id="KW-0676">Redox-active center</keyword>
<evidence type="ECO:0000256" key="6">
    <source>
        <dbReference type="ARBA" id="ARBA00022824"/>
    </source>
</evidence>
<protein>
    <recommendedName>
        <fullName evidence="9">Protein disulfide-isomerase</fullName>
        <ecNumber evidence="5">5.3.4.1</ecNumber>
    </recommendedName>
</protein>
<evidence type="ECO:0000256" key="4">
    <source>
        <dbReference type="ARBA" id="ARBA00006347"/>
    </source>
</evidence>
<keyword evidence="12" id="KW-1185">Reference proteome</keyword>
<dbReference type="Pfam" id="PF13848">
    <property type="entry name" value="Thioredoxin_6"/>
    <property type="match status" value="1"/>
</dbReference>
<dbReference type="InterPro" id="IPR036249">
    <property type="entry name" value="Thioredoxin-like_sf"/>
</dbReference>
<dbReference type="Pfam" id="PF00085">
    <property type="entry name" value="Thioredoxin"/>
    <property type="match status" value="1"/>
</dbReference>
<dbReference type="PANTHER" id="PTHR18929">
    <property type="entry name" value="PROTEIN DISULFIDE ISOMERASE"/>
    <property type="match status" value="1"/>
</dbReference>
<name>A0AAJ0LWS1_9PEZI</name>
<comment type="subcellular location">
    <subcellularLocation>
        <location evidence="3">Endoplasmic reticulum lumen</location>
    </subcellularLocation>
</comment>
<organism evidence="11 12">
    <name type="scientific">Extremus antarcticus</name>
    <dbReference type="NCBI Taxonomy" id="702011"/>
    <lineage>
        <taxon>Eukaryota</taxon>
        <taxon>Fungi</taxon>
        <taxon>Dikarya</taxon>
        <taxon>Ascomycota</taxon>
        <taxon>Pezizomycotina</taxon>
        <taxon>Dothideomycetes</taxon>
        <taxon>Dothideomycetidae</taxon>
        <taxon>Mycosphaerellales</taxon>
        <taxon>Extremaceae</taxon>
        <taxon>Extremus</taxon>
    </lineage>
</organism>
<dbReference type="EC" id="5.3.4.1" evidence="5"/>
<dbReference type="CDD" id="cd02981">
    <property type="entry name" value="PDI_b_family"/>
    <property type="match status" value="1"/>
</dbReference>
<comment type="caution">
    <text evidence="11">The sequence shown here is derived from an EMBL/GenBank/DDBJ whole genome shotgun (WGS) entry which is preliminary data.</text>
</comment>
<dbReference type="Gene3D" id="3.40.30.10">
    <property type="entry name" value="Glutaredoxin"/>
    <property type="match status" value="3"/>
</dbReference>
<evidence type="ECO:0000256" key="3">
    <source>
        <dbReference type="ARBA" id="ARBA00004319"/>
    </source>
</evidence>
<dbReference type="AlphaFoldDB" id="A0AAJ0LWS1"/>
<evidence type="ECO:0000313" key="11">
    <source>
        <dbReference type="EMBL" id="KAK3058438.1"/>
    </source>
</evidence>
<accession>A0AAJ0LWS1</accession>
<evidence type="ECO:0000256" key="1">
    <source>
        <dbReference type="ARBA" id="ARBA00001182"/>
    </source>
</evidence>
<reference evidence="11" key="1">
    <citation type="submission" date="2023-04" db="EMBL/GenBank/DDBJ databases">
        <title>Black Yeasts Isolated from many extreme environments.</title>
        <authorList>
            <person name="Coleine C."/>
            <person name="Stajich J.E."/>
            <person name="Selbmann L."/>
        </authorList>
    </citation>
    <scope>NUCLEOTIDE SEQUENCE</scope>
    <source>
        <strain evidence="11">CCFEE 5312</strain>
    </source>
</reference>
<evidence type="ECO:0000256" key="2">
    <source>
        <dbReference type="ARBA" id="ARBA00002692"/>
    </source>
</evidence>
<dbReference type="GO" id="GO:0003756">
    <property type="term" value="F:protein disulfide isomerase activity"/>
    <property type="evidence" value="ECO:0007669"/>
    <property type="project" value="UniProtKB-EC"/>
</dbReference>
<dbReference type="Proteomes" id="UP001271007">
    <property type="component" value="Unassembled WGS sequence"/>
</dbReference>
<keyword evidence="6" id="KW-0256">Endoplasmic reticulum</keyword>
<dbReference type="GO" id="GO:0005788">
    <property type="term" value="C:endoplasmic reticulum lumen"/>
    <property type="evidence" value="ECO:0007669"/>
    <property type="project" value="UniProtKB-SubCell"/>
</dbReference>
<evidence type="ECO:0000256" key="9">
    <source>
        <dbReference type="ARBA" id="ARBA00039846"/>
    </source>
</evidence>
<evidence type="ECO:0000256" key="5">
    <source>
        <dbReference type="ARBA" id="ARBA00012723"/>
    </source>
</evidence>
<evidence type="ECO:0000256" key="8">
    <source>
        <dbReference type="ARBA" id="ARBA00023284"/>
    </source>
</evidence>
<keyword evidence="7 11" id="KW-0413">Isomerase</keyword>
<proteinExistence type="inferred from homology"/>
<comment type="catalytic activity">
    <reaction evidence="1">
        <text>Catalyzes the rearrangement of -S-S- bonds in proteins.</text>
        <dbReference type="EC" id="5.3.4.1"/>
    </reaction>
</comment>
<feature type="domain" description="Thioredoxin" evidence="10">
    <location>
        <begin position="293"/>
        <end position="395"/>
    </location>
</feature>
<dbReference type="SUPFAM" id="SSF52833">
    <property type="entry name" value="Thioredoxin-like"/>
    <property type="match status" value="3"/>
</dbReference>
<dbReference type="GO" id="GO:0034976">
    <property type="term" value="P:response to endoplasmic reticulum stress"/>
    <property type="evidence" value="ECO:0007669"/>
    <property type="project" value="TreeGrafter"/>
</dbReference>
<evidence type="ECO:0000259" key="10">
    <source>
        <dbReference type="Pfam" id="PF00085"/>
    </source>
</evidence>
<evidence type="ECO:0000313" key="12">
    <source>
        <dbReference type="Proteomes" id="UP001271007"/>
    </source>
</evidence>
<dbReference type="GO" id="GO:0006457">
    <property type="term" value="P:protein folding"/>
    <property type="evidence" value="ECO:0007669"/>
    <property type="project" value="TreeGrafter"/>
</dbReference>
<comment type="similarity">
    <text evidence="4">Belongs to the protein disulfide isomerase family.</text>
</comment>
<dbReference type="CDD" id="cd02982">
    <property type="entry name" value="PDI_b'_family"/>
    <property type="match status" value="1"/>
</dbReference>